<sequence length="272" mass="33178">MEQMGLFDFLDEQELEKPKDVYYISKEDLESQFIDGYTLGYHYEWTVQKPNYKGENFIGLLPNNRVYKNGFIYQFKTEKEAKQLIVDTYQKRKDSFDRMKADKESYPVVEYDNKPRVRKNLYLLTEPVKQHDGSQMIFSEHWYSGLNGYFYTLTLPYEDKMDLQGRILYQKDKIENVSWYINRDLKDKRKAPIFYTYIQELMERCDYLVNELGYNNPEYMATLPDLEMLEQMYEKHEKEREIYLKEHPIVKQKMDVEYEEIEEDLDEMDMEI</sequence>
<evidence type="ECO:0000313" key="2">
    <source>
        <dbReference type="EMBL" id="QNM13127.1"/>
    </source>
</evidence>
<reference evidence="2 3" key="1">
    <citation type="submission" date="2020-08" db="EMBL/GenBank/DDBJ databases">
        <authorList>
            <person name="Liu C."/>
            <person name="Sun Q."/>
        </authorList>
    </citation>
    <scope>NUCLEOTIDE SEQUENCE [LARGE SCALE GENOMIC DNA]</scope>
    <source>
        <strain evidence="2 3">NSJ-61</strain>
    </source>
</reference>
<dbReference type="AlphaFoldDB" id="A0A7G9GQP5"/>
<evidence type="ECO:0000313" key="3">
    <source>
        <dbReference type="Proteomes" id="UP000515856"/>
    </source>
</evidence>
<dbReference type="RefSeq" id="WP_118654671.1">
    <property type="nucleotide sequence ID" value="NZ_CP060636.1"/>
</dbReference>
<keyword evidence="3" id="KW-1185">Reference proteome</keyword>
<dbReference type="EMBL" id="CP060636">
    <property type="protein sequence ID" value="QNM13127.1"/>
    <property type="molecule type" value="Genomic_DNA"/>
</dbReference>
<gene>
    <name evidence="2" type="ORF">H9Q80_04035</name>
</gene>
<protein>
    <submittedName>
        <fullName evidence="2">Uncharacterized protein</fullName>
    </submittedName>
</protein>
<dbReference type="Proteomes" id="UP000515856">
    <property type="component" value="Chromosome"/>
</dbReference>
<proteinExistence type="predicted"/>
<name>A0A7G9GQP5_9FIRM</name>
<keyword evidence="1" id="KW-0175">Coiled coil</keyword>
<feature type="coiled-coil region" evidence="1">
    <location>
        <begin position="226"/>
        <end position="271"/>
    </location>
</feature>
<evidence type="ECO:0000256" key="1">
    <source>
        <dbReference type="SAM" id="Coils"/>
    </source>
</evidence>
<dbReference type="KEGG" id="ehn:H9Q80_04035"/>
<organism evidence="2 3">
    <name type="scientific">[Eubacterium] hominis</name>
    <dbReference type="NCBI Taxonomy" id="2764325"/>
    <lineage>
        <taxon>Bacteria</taxon>
        <taxon>Bacillati</taxon>
        <taxon>Bacillota</taxon>
        <taxon>Erysipelotrichia</taxon>
        <taxon>Erysipelotrichales</taxon>
        <taxon>Erysipelotrichaceae</taxon>
        <taxon>Amedibacillus</taxon>
    </lineage>
</organism>
<accession>A0A7G9GQP5</accession>